<dbReference type="Gene3D" id="3.30.450.20">
    <property type="entry name" value="PAS domain"/>
    <property type="match status" value="1"/>
</dbReference>
<evidence type="ECO:0000259" key="13">
    <source>
        <dbReference type="PROSITE" id="PS50109"/>
    </source>
</evidence>
<dbReference type="SUPFAM" id="SSF55785">
    <property type="entry name" value="PYP-like sensor domain (PAS domain)"/>
    <property type="match status" value="1"/>
</dbReference>
<gene>
    <name evidence="15" type="ORF">MM236_00770</name>
</gene>
<dbReference type="GO" id="GO:0016301">
    <property type="term" value="F:kinase activity"/>
    <property type="evidence" value="ECO:0007669"/>
    <property type="project" value="UniProtKB-KW"/>
</dbReference>
<evidence type="ECO:0000256" key="2">
    <source>
        <dbReference type="ARBA" id="ARBA00004141"/>
    </source>
</evidence>
<dbReference type="SUPFAM" id="SSF55781">
    <property type="entry name" value="GAF domain-like"/>
    <property type="match status" value="1"/>
</dbReference>
<dbReference type="InterPro" id="IPR004358">
    <property type="entry name" value="Sig_transdc_His_kin-like_C"/>
</dbReference>
<sequence length="771" mass="89103">MEEGIVSSLKNEDYAFDYETGQLVSHSQRLVFSFGDDILRVIGDLKFFESNLLNLEGSNFPSKKSQLTHQDDVKNEGYVIIYGEQHEVKDIFWMDKVNKQIKGFLLLKVGRRRLTYKNTSILEVLENIKNPYVIFDEKLQDVLVANGCLLDMVPFPYSKMTNSFQLEMFFNRREEFESVRDWLSDSEREFKLRARMLLGEDIPNWFDLEFSKIEIEGKKCVGINILPIEVIKRAEYELKKNNEILSGLVQIQNEFFINEQDEVTLKKLLEFILKMSGAELGFIGQITNRYSEYPLLKLDAVSDISKFSKESFNLFEKYRMNNFLFDHPGNFIDQCIKTQKVVIINDSALFGKIARPSGHPFLSNFLGIPICKDDKTIAMIGLANRAKGFSQNLVERLKPLISFYNVIVQAIQEKNEKENIIKQKEEKEFLFSNILEKTSDIVLILNKDMTIEYMSPSVKKILGKDSFTLIYRLVEETFQPQFKISKAHYQSLQKIETDNLDKWIDVSLDLLYNSDEEVSKISVIARDTTTRIQHEIKLREALEKEKEVNFFKSQFISLVSHEFKTPLAIIKSSIDIGKFYLKNDIDVEKSRSVILDKFLRVENEVQNLDQLVVKVLESERVDQGEFPVNLIEVNINQFLEEIVSKSRFKNHVIYNSTLSQDESINWDKILMQRVIENILDNAIKYGKNKPVLLTVMGKHKSLYVVIKDNGIGIPKSELGSIFKSFYRASNAQNTEGFGLGLVTVEKFVALNEGEILIDSVQNEGTSVTLIF</sequence>
<evidence type="ECO:0000256" key="1">
    <source>
        <dbReference type="ARBA" id="ARBA00000085"/>
    </source>
</evidence>
<dbReference type="InterPro" id="IPR000014">
    <property type="entry name" value="PAS"/>
</dbReference>
<evidence type="ECO:0000313" key="16">
    <source>
        <dbReference type="Proteomes" id="UP001165488"/>
    </source>
</evidence>
<dbReference type="InterPro" id="IPR005467">
    <property type="entry name" value="His_kinase_dom"/>
</dbReference>
<dbReference type="PROSITE" id="PS50112">
    <property type="entry name" value="PAS"/>
    <property type="match status" value="1"/>
</dbReference>
<evidence type="ECO:0000256" key="8">
    <source>
        <dbReference type="ARBA" id="ARBA00022777"/>
    </source>
</evidence>
<protein>
    <recommendedName>
        <fullName evidence="3">histidine kinase</fullName>
        <ecNumber evidence="3">2.7.13.3</ecNumber>
    </recommendedName>
</protein>
<comment type="subcellular location">
    <subcellularLocation>
        <location evidence="2">Membrane</location>
        <topology evidence="2">Multi-pass membrane protein</topology>
    </subcellularLocation>
</comment>
<dbReference type="PROSITE" id="PS50109">
    <property type="entry name" value="HIS_KIN"/>
    <property type="match status" value="1"/>
</dbReference>
<dbReference type="InterPro" id="IPR003018">
    <property type="entry name" value="GAF"/>
</dbReference>
<dbReference type="InterPro" id="IPR036097">
    <property type="entry name" value="HisK_dim/P_sf"/>
</dbReference>
<evidence type="ECO:0000259" key="14">
    <source>
        <dbReference type="PROSITE" id="PS50112"/>
    </source>
</evidence>
<dbReference type="EC" id="2.7.13.3" evidence="3"/>
<dbReference type="EMBL" id="JAKZGS010000001">
    <property type="protein sequence ID" value="MCH7396492.1"/>
    <property type="molecule type" value="Genomic_DNA"/>
</dbReference>
<evidence type="ECO:0000256" key="7">
    <source>
        <dbReference type="ARBA" id="ARBA00022741"/>
    </source>
</evidence>
<keyword evidence="6" id="KW-0812">Transmembrane</keyword>
<dbReference type="CDD" id="cd00082">
    <property type="entry name" value="HisKA"/>
    <property type="match status" value="1"/>
</dbReference>
<reference evidence="15" key="1">
    <citation type="submission" date="2022-03" db="EMBL/GenBank/DDBJ databases">
        <title>De novo assembled genomes of Belliella spp. (Cyclobacteriaceae) strains.</title>
        <authorList>
            <person name="Szabo A."/>
            <person name="Korponai K."/>
            <person name="Felfoldi T."/>
        </authorList>
    </citation>
    <scope>NUCLEOTIDE SEQUENCE</scope>
    <source>
        <strain evidence="15">DSM 107340</strain>
    </source>
</reference>
<dbReference type="Pfam" id="PF13185">
    <property type="entry name" value="GAF_2"/>
    <property type="match status" value="1"/>
</dbReference>
<dbReference type="Gene3D" id="1.10.287.130">
    <property type="match status" value="1"/>
</dbReference>
<keyword evidence="9" id="KW-0067">ATP-binding</keyword>
<evidence type="ECO:0000256" key="12">
    <source>
        <dbReference type="ARBA" id="ARBA00023136"/>
    </source>
</evidence>
<name>A0ABS9UIV4_9BACT</name>
<comment type="caution">
    <text evidence="15">The sequence shown here is derived from an EMBL/GenBank/DDBJ whole genome shotgun (WGS) entry which is preliminary data.</text>
</comment>
<dbReference type="PANTHER" id="PTHR42878">
    <property type="entry name" value="TWO-COMPONENT HISTIDINE KINASE"/>
    <property type="match status" value="1"/>
</dbReference>
<dbReference type="InterPro" id="IPR003661">
    <property type="entry name" value="HisK_dim/P_dom"/>
</dbReference>
<dbReference type="PRINTS" id="PR00344">
    <property type="entry name" value="BCTRLSENSOR"/>
</dbReference>
<dbReference type="InterPro" id="IPR029016">
    <property type="entry name" value="GAF-like_dom_sf"/>
</dbReference>
<dbReference type="Gene3D" id="3.30.450.40">
    <property type="match status" value="1"/>
</dbReference>
<organism evidence="15 16">
    <name type="scientific">Belliella calami</name>
    <dbReference type="NCBI Taxonomy" id="2923436"/>
    <lineage>
        <taxon>Bacteria</taxon>
        <taxon>Pseudomonadati</taxon>
        <taxon>Bacteroidota</taxon>
        <taxon>Cytophagia</taxon>
        <taxon>Cytophagales</taxon>
        <taxon>Cyclobacteriaceae</taxon>
        <taxon>Belliella</taxon>
    </lineage>
</organism>
<dbReference type="InterPro" id="IPR035965">
    <property type="entry name" value="PAS-like_dom_sf"/>
</dbReference>
<dbReference type="RefSeq" id="WP_241273013.1">
    <property type="nucleotide sequence ID" value="NZ_JAKZGS010000001.1"/>
</dbReference>
<feature type="domain" description="Histidine kinase" evidence="13">
    <location>
        <begin position="558"/>
        <end position="771"/>
    </location>
</feature>
<keyword evidence="11" id="KW-0902">Two-component regulatory system</keyword>
<evidence type="ECO:0000256" key="6">
    <source>
        <dbReference type="ARBA" id="ARBA00022692"/>
    </source>
</evidence>
<evidence type="ECO:0000256" key="11">
    <source>
        <dbReference type="ARBA" id="ARBA00023012"/>
    </source>
</evidence>
<evidence type="ECO:0000256" key="10">
    <source>
        <dbReference type="ARBA" id="ARBA00022989"/>
    </source>
</evidence>
<keyword evidence="10" id="KW-1133">Transmembrane helix</keyword>
<dbReference type="SMART" id="SM00388">
    <property type="entry name" value="HisKA"/>
    <property type="match status" value="1"/>
</dbReference>
<keyword evidence="12" id="KW-0472">Membrane</keyword>
<keyword evidence="4" id="KW-0597">Phosphoprotein</keyword>
<keyword evidence="8 15" id="KW-0418">Kinase</keyword>
<keyword evidence="7" id="KW-0547">Nucleotide-binding</keyword>
<dbReference type="InterPro" id="IPR050351">
    <property type="entry name" value="BphY/WalK/GraS-like"/>
</dbReference>
<dbReference type="InterPro" id="IPR036890">
    <property type="entry name" value="HATPase_C_sf"/>
</dbReference>
<evidence type="ECO:0000256" key="4">
    <source>
        <dbReference type="ARBA" id="ARBA00022553"/>
    </source>
</evidence>
<evidence type="ECO:0000256" key="9">
    <source>
        <dbReference type="ARBA" id="ARBA00022840"/>
    </source>
</evidence>
<dbReference type="SUPFAM" id="SSF55874">
    <property type="entry name" value="ATPase domain of HSP90 chaperone/DNA topoisomerase II/histidine kinase"/>
    <property type="match status" value="1"/>
</dbReference>
<evidence type="ECO:0000256" key="5">
    <source>
        <dbReference type="ARBA" id="ARBA00022679"/>
    </source>
</evidence>
<feature type="domain" description="PAS" evidence="14">
    <location>
        <begin position="427"/>
        <end position="481"/>
    </location>
</feature>
<proteinExistence type="predicted"/>
<dbReference type="Proteomes" id="UP001165488">
    <property type="component" value="Unassembled WGS sequence"/>
</dbReference>
<evidence type="ECO:0000256" key="3">
    <source>
        <dbReference type="ARBA" id="ARBA00012438"/>
    </source>
</evidence>
<dbReference type="SMART" id="SM00387">
    <property type="entry name" value="HATPase_c"/>
    <property type="match status" value="1"/>
</dbReference>
<dbReference type="Gene3D" id="3.30.565.10">
    <property type="entry name" value="Histidine kinase-like ATPase, C-terminal domain"/>
    <property type="match status" value="1"/>
</dbReference>
<dbReference type="PANTHER" id="PTHR42878:SF7">
    <property type="entry name" value="SENSOR HISTIDINE KINASE GLRK"/>
    <property type="match status" value="1"/>
</dbReference>
<accession>A0ABS9UIV4</accession>
<dbReference type="Pfam" id="PF02518">
    <property type="entry name" value="HATPase_c"/>
    <property type="match status" value="1"/>
</dbReference>
<comment type="catalytic activity">
    <reaction evidence="1">
        <text>ATP + protein L-histidine = ADP + protein N-phospho-L-histidine.</text>
        <dbReference type="EC" id="2.7.13.3"/>
    </reaction>
</comment>
<dbReference type="CDD" id="cd00075">
    <property type="entry name" value="HATPase"/>
    <property type="match status" value="1"/>
</dbReference>
<dbReference type="InterPro" id="IPR003594">
    <property type="entry name" value="HATPase_dom"/>
</dbReference>
<keyword evidence="5" id="KW-0808">Transferase</keyword>
<keyword evidence="16" id="KW-1185">Reference proteome</keyword>
<dbReference type="SUPFAM" id="SSF47384">
    <property type="entry name" value="Homodimeric domain of signal transducing histidine kinase"/>
    <property type="match status" value="1"/>
</dbReference>
<evidence type="ECO:0000313" key="15">
    <source>
        <dbReference type="EMBL" id="MCH7396492.1"/>
    </source>
</evidence>